<accession>A0A484LHA4</accession>
<evidence type="ECO:0000313" key="2">
    <source>
        <dbReference type="EMBL" id="VFQ75506.1"/>
    </source>
</evidence>
<sequence length="112" mass="12568">MELVSDEKDFRFTSHSPTWDDTEPKLKKQRLGGKSDGISSGSNSNGSGRDSNNNGSGVTNVFIGNNQDDVYFVEYKYMLLSRALFWPFPFGQGLDLSISPKKMIEIVMEHNL</sequence>
<feature type="compositionally biased region" description="Low complexity" evidence="1">
    <location>
        <begin position="36"/>
        <end position="57"/>
    </location>
</feature>
<dbReference type="AlphaFoldDB" id="A0A484LHA4"/>
<feature type="compositionally biased region" description="Basic and acidic residues" evidence="1">
    <location>
        <begin position="1"/>
        <end position="12"/>
    </location>
</feature>
<reference evidence="2 3" key="1">
    <citation type="submission" date="2018-04" db="EMBL/GenBank/DDBJ databases">
        <authorList>
            <person name="Vogel A."/>
        </authorList>
    </citation>
    <scope>NUCLEOTIDE SEQUENCE [LARGE SCALE GENOMIC DNA]</scope>
</reference>
<dbReference type="Proteomes" id="UP000595140">
    <property type="component" value="Unassembled WGS sequence"/>
</dbReference>
<proteinExistence type="predicted"/>
<gene>
    <name evidence="2" type="ORF">CCAM_LOCUS17282</name>
</gene>
<feature type="region of interest" description="Disordered" evidence="1">
    <location>
        <begin position="1"/>
        <end position="58"/>
    </location>
</feature>
<evidence type="ECO:0000313" key="3">
    <source>
        <dbReference type="Proteomes" id="UP000595140"/>
    </source>
</evidence>
<dbReference type="EMBL" id="OOIL02001451">
    <property type="protein sequence ID" value="VFQ75506.1"/>
    <property type="molecule type" value="Genomic_DNA"/>
</dbReference>
<protein>
    <submittedName>
        <fullName evidence="2">Uncharacterized protein</fullName>
    </submittedName>
</protein>
<organism evidence="2 3">
    <name type="scientific">Cuscuta campestris</name>
    <dbReference type="NCBI Taxonomy" id="132261"/>
    <lineage>
        <taxon>Eukaryota</taxon>
        <taxon>Viridiplantae</taxon>
        <taxon>Streptophyta</taxon>
        <taxon>Embryophyta</taxon>
        <taxon>Tracheophyta</taxon>
        <taxon>Spermatophyta</taxon>
        <taxon>Magnoliopsida</taxon>
        <taxon>eudicotyledons</taxon>
        <taxon>Gunneridae</taxon>
        <taxon>Pentapetalae</taxon>
        <taxon>asterids</taxon>
        <taxon>lamiids</taxon>
        <taxon>Solanales</taxon>
        <taxon>Convolvulaceae</taxon>
        <taxon>Cuscuteae</taxon>
        <taxon>Cuscuta</taxon>
        <taxon>Cuscuta subgen. Grammica</taxon>
        <taxon>Cuscuta sect. Cleistogrammica</taxon>
    </lineage>
</organism>
<evidence type="ECO:0000256" key="1">
    <source>
        <dbReference type="SAM" id="MobiDB-lite"/>
    </source>
</evidence>
<name>A0A484LHA4_9ASTE</name>
<keyword evidence="3" id="KW-1185">Reference proteome</keyword>